<dbReference type="Pfam" id="PF00884">
    <property type="entry name" value="Sulfatase"/>
    <property type="match status" value="1"/>
</dbReference>
<dbReference type="GO" id="GO:0046872">
    <property type="term" value="F:metal ion binding"/>
    <property type="evidence" value="ECO:0007669"/>
    <property type="project" value="UniProtKB-KW"/>
</dbReference>
<comment type="similarity">
    <text evidence="1">Belongs to the sulfatase family.</text>
</comment>
<dbReference type="PANTHER" id="PTHR45953:SF1">
    <property type="entry name" value="IDURONATE 2-SULFATASE"/>
    <property type="match status" value="1"/>
</dbReference>
<dbReference type="InterPro" id="IPR024607">
    <property type="entry name" value="Sulfatase_CS"/>
</dbReference>
<dbReference type="PROSITE" id="PS00523">
    <property type="entry name" value="SULFATASE_1"/>
    <property type="match status" value="1"/>
</dbReference>
<keyword evidence="7" id="KW-1185">Reference proteome</keyword>
<dbReference type="GO" id="GO:0008484">
    <property type="term" value="F:sulfuric ester hydrolase activity"/>
    <property type="evidence" value="ECO:0007669"/>
    <property type="project" value="TreeGrafter"/>
</dbReference>
<keyword evidence="2" id="KW-0479">Metal-binding</keyword>
<evidence type="ECO:0000256" key="3">
    <source>
        <dbReference type="ARBA" id="ARBA00022801"/>
    </source>
</evidence>
<dbReference type="Gene3D" id="3.40.720.10">
    <property type="entry name" value="Alkaline Phosphatase, subunit A"/>
    <property type="match status" value="1"/>
</dbReference>
<keyword evidence="3" id="KW-0378">Hydrolase</keyword>
<proteinExistence type="inferred from homology"/>
<organism evidence="6 7">
    <name type="scientific">Holdemania filiformis</name>
    <dbReference type="NCBI Taxonomy" id="61171"/>
    <lineage>
        <taxon>Bacteria</taxon>
        <taxon>Bacillati</taxon>
        <taxon>Bacillota</taxon>
        <taxon>Erysipelotrichia</taxon>
        <taxon>Erysipelotrichales</taxon>
        <taxon>Erysipelotrichaceae</taxon>
        <taxon>Holdemania</taxon>
    </lineage>
</organism>
<reference evidence="6 7" key="1">
    <citation type="submission" date="2018-08" db="EMBL/GenBank/DDBJ databases">
        <title>A genome reference for cultivated species of the human gut microbiota.</title>
        <authorList>
            <person name="Zou Y."/>
            <person name="Xue W."/>
            <person name="Luo G."/>
        </authorList>
    </citation>
    <scope>NUCLEOTIDE SEQUENCE [LARGE SCALE GENOMIC DNA]</scope>
    <source>
        <strain evidence="6 7">AF24-29</strain>
    </source>
</reference>
<comment type="caution">
    <text evidence="6">The sequence shown here is derived from an EMBL/GenBank/DDBJ whole genome shotgun (WGS) entry which is preliminary data.</text>
</comment>
<evidence type="ECO:0000313" key="7">
    <source>
        <dbReference type="Proteomes" id="UP000284178"/>
    </source>
</evidence>
<dbReference type="GO" id="GO:0005737">
    <property type="term" value="C:cytoplasm"/>
    <property type="evidence" value="ECO:0007669"/>
    <property type="project" value="TreeGrafter"/>
</dbReference>
<name>A0A412FZ22_9FIRM</name>
<sequence length="455" mass="51946">MNILYIHTHDSGRMVSPYGVNAPTDNLLAFARDAAVFTQAYCAGPTCSPSRAALLTGTYPHQNGMLGLAQRGFGLTDYRRHLAQFLGRHGYHTVLCGIQHESGWYLDVDAPGKLGYNEVLTASADPYKKEDLHLWDAVNADHVCQWLDQAKADEPFFLSYGMHSTHRPYPVEICEAVDERYVRPPFPIDDNGETRHDQAQFLTSAYYMDQNFGKVISKLKETGLMEKTIVMFTTDHGVALPFNKCNLTDSGIGVSLIMRVPGAKANGQVIDALVSHVDVMPTLCDLLQLEKPDYLEGTSFAEVFEDISAEPVSEIFAEVNFHTSYEPIRCVRTRRYKYIRYYDESWTKLNLSNMDSSASKDFYMRNDLAAQTKDTEALYDCYYDPDERKNLAQDPRYQEILEDLREKLRTFQIRTQDPILHGELEMKPEYKVNKKECLNASSKDPQDYDPRGRWQ</sequence>
<dbReference type="EMBL" id="QRUP01000012">
    <property type="protein sequence ID" value="RGR73423.1"/>
    <property type="molecule type" value="Genomic_DNA"/>
</dbReference>
<dbReference type="InterPro" id="IPR000917">
    <property type="entry name" value="Sulfatase_N"/>
</dbReference>
<evidence type="ECO:0000256" key="2">
    <source>
        <dbReference type="ARBA" id="ARBA00022723"/>
    </source>
</evidence>
<dbReference type="SUPFAM" id="SSF53649">
    <property type="entry name" value="Alkaline phosphatase-like"/>
    <property type="match status" value="1"/>
</dbReference>
<evidence type="ECO:0000313" key="6">
    <source>
        <dbReference type="EMBL" id="RGR73423.1"/>
    </source>
</evidence>
<dbReference type="RefSeq" id="WP_117895184.1">
    <property type="nucleotide sequence ID" value="NZ_CABJCV010000012.1"/>
</dbReference>
<dbReference type="PANTHER" id="PTHR45953">
    <property type="entry name" value="IDURONATE 2-SULFATASE"/>
    <property type="match status" value="1"/>
</dbReference>
<evidence type="ECO:0000259" key="5">
    <source>
        <dbReference type="Pfam" id="PF00884"/>
    </source>
</evidence>
<dbReference type="Proteomes" id="UP000284178">
    <property type="component" value="Unassembled WGS sequence"/>
</dbReference>
<dbReference type="AlphaFoldDB" id="A0A412FZ22"/>
<evidence type="ECO:0000256" key="1">
    <source>
        <dbReference type="ARBA" id="ARBA00008779"/>
    </source>
</evidence>
<dbReference type="CDD" id="cd16027">
    <property type="entry name" value="SGSH"/>
    <property type="match status" value="1"/>
</dbReference>
<dbReference type="GeneID" id="83015824"/>
<accession>A0A412FZ22</accession>
<feature type="compositionally biased region" description="Basic and acidic residues" evidence="4">
    <location>
        <begin position="444"/>
        <end position="455"/>
    </location>
</feature>
<feature type="domain" description="Sulfatase N-terminal" evidence="5">
    <location>
        <begin position="3"/>
        <end position="288"/>
    </location>
</feature>
<evidence type="ECO:0000256" key="4">
    <source>
        <dbReference type="SAM" id="MobiDB-lite"/>
    </source>
</evidence>
<gene>
    <name evidence="6" type="ORF">DWY25_10485</name>
</gene>
<dbReference type="InterPro" id="IPR017850">
    <property type="entry name" value="Alkaline_phosphatase_core_sf"/>
</dbReference>
<feature type="region of interest" description="Disordered" evidence="4">
    <location>
        <begin position="435"/>
        <end position="455"/>
    </location>
</feature>
<protein>
    <submittedName>
        <fullName evidence="6">DUF229 domain-containing protein</fullName>
    </submittedName>
</protein>